<dbReference type="KEGG" id="rdp:RD2015_2274"/>
<evidence type="ECO:0000313" key="3">
    <source>
        <dbReference type="Proteomes" id="UP000060699"/>
    </source>
</evidence>
<dbReference type="InterPro" id="IPR043729">
    <property type="entry name" value="DUF5672"/>
</dbReference>
<sequence>MTPTSSGAAGTSATSDPAANDPSVAPPRAAGPSLAVAIIDTDLHQLARQALLHSMQSMERQGLPFSQVLIYSDKPELWPGLPVIRIPTLRSISEYNLLVTRELARHLSADFVLVIQYDGFVLNADQFSPHFLHYDYIGAPWPNYDRHEVGNGGFSWRSRRLVQAVAQLDYDDPTEAEDLFICRRMRETLERQGCRFAPKAIAQHFSVEFPAVPFPTFGFHGIFHLPSVYRESPDFLVEHLSDRIIKSRSNYLLPGLQVVSPAAAQRLQQRLAALQAADAVAAAATAATSAATPPQA</sequence>
<dbReference type="STRING" id="76731.RD2015_2274"/>
<keyword evidence="3" id="KW-1185">Reference proteome</keyword>
<protein>
    <submittedName>
        <fullName evidence="2">Uncharacterized protein</fullName>
    </submittedName>
</protein>
<dbReference type="EMBL" id="CP013729">
    <property type="protein sequence ID" value="ALV06745.1"/>
    <property type="molecule type" value="Genomic_DNA"/>
</dbReference>
<evidence type="ECO:0000256" key="1">
    <source>
        <dbReference type="SAM" id="MobiDB-lite"/>
    </source>
</evidence>
<evidence type="ECO:0000313" key="2">
    <source>
        <dbReference type="EMBL" id="ALV06745.1"/>
    </source>
</evidence>
<gene>
    <name evidence="2" type="ORF">RD2015_2274</name>
</gene>
<dbReference type="OrthoDB" id="7391526at2"/>
<dbReference type="Proteomes" id="UP000060699">
    <property type="component" value="Chromosome"/>
</dbReference>
<dbReference type="RefSeq" id="WP_058934978.1">
    <property type="nucleotide sequence ID" value="NZ_CP013729.1"/>
</dbReference>
<accession>A0A0U3MEJ7</accession>
<feature type="region of interest" description="Disordered" evidence="1">
    <location>
        <begin position="1"/>
        <end position="28"/>
    </location>
</feature>
<organism evidence="2 3">
    <name type="scientific">Roseateles depolymerans</name>
    <dbReference type="NCBI Taxonomy" id="76731"/>
    <lineage>
        <taxon>Bacteria</taxon>
        <taxon>Pseudomonadati</taxon>
        <taxon>Pseudomonadota</taxon>
        <taxon>Betaproteobacteria</taxon>
        <taxon>Burkholderiales</taxon>
        <taxon>Sphaerotilaceae</taxon>
        <taxon>Roseateles</taxon>
    </lineage>
</organism>
<dbReference type="Pfam" id="PF18922">
    <property type="entry name" value="DUF5672"/>
    <property type="match status" value="1"/>
</dbReference>
<reference evidence="2 3" key="1">
    <citation type="submission" date="2015-12" db="EMBL/GenBank/DDBJ databases">
        <title>Complete genome of Roseateles depolymerans KCTC 42856.</title>
        <authorList>
            <person name="Kim K.M."/>
        </authorList>
    </citation>
    <scope>NUCLEOTIDE SEQUENCE [LARGE SCALE GENOMIC DNA]</scope>
    <source>
        <strain evidence="2 3">KCTC 42856</strain>
    </source>
</reference>
<feature type="compositionally biased region" description="Low complexity" evidence="1">
    <location>
        <begin position="1"/>
        <end position="19"/>
    </location>
</feature>
<dbReference type="AlphaFoldDB" id="A0A0U3MEJ7"/>
<name>A0A0U3MEJ7_9BURK</name>
<proteinExistence type="predicted"/>